<dbReference type="InterPro" id="IPR036179">
    <property type="entry name" value="Ig-like_dom_sf"/>
</dbReference>
<name>A0A9D4GEK3_DREPO</name>
<dbReference type="Proteomes" id="UP000828390">
    <property type="component" value="Unassembled WGS sequence"/>
</dbReference>
<sequence>MWLQCGVITFTIVLNIYRIGTEAPVLTSNATLVKVNEALKLTCTHPTATVVRWLRQPAGDSTSSIILAMNNVCEFNPTTLSDVFSTCVCNGTRFTCTLKPLDTINNGEKWKCAVNINFQATLSNEITLKEQILRPLRPV</sequence>
<dbReference type="EMBL" id="JAIWYP010000006">
    <property type="protein sequence ID" value="KAH3814031.1"/>
    <property type="molecule type" value="Genomic_DNA"/>
</dbReference>
<dbReference type="AlphaFoldDB" id="A0A9D4GEK3"/>
<comment type="caution">
    <text evidence="1">The sequence shown here is derived from an EMBL/GenBank/DDBJ whole genome shotgun (WGS) entry which is preliminary data.</text>
</comment>
<accession>A0A9D4GEK3</accession>
<protein>
    <recommendedName>
        <fullName evidence="3">Ig-like domain-containing protein</fullName>
    </recommendedName>
</protein>
<dbReference type="InterPro" id="IPR013783">
    <property type="entry name" value="Ig-like_fold"/>
</dbReference>
<evidence type="ECO:0000313" key="1">
    <source>
        <dbReference type="EMBL" id="KAH3814031.1"/>
    </source>
</evidence>
<reference evidence="1" key="2">
    <citation type="submission" date="2020-11" db="EMBL/GenBank/DDBJ databases">
        <authorList>
            <person name="McCartney M.A."/>
            <person name="Auch B."/>
            <person name="Kono T."/>
            <person name="Mallez S."/>
            <person name="Becker A."/>
            <person name="Gohl D.M."/>
            <person name="Silverstein K.A.T."/>
            <person name="Koren S."/>
            <person name="Bechman K.B."/>
            <person name="Herman A."/>
            <person name="Abrahante J.E."/>
            <person name="Garbe J."/>
        </authorList>
    </citation>
    <scope>NUCLEOTIDE SEQUENCE</scope>
    <source>
        <strain evidence="1">Duluth1</strain>
        <tissue evidence="1">Whole animal</tissue>
    </source>
</reference>
<reference evidence="1" key="1">
    <citation type="journal article" date="2019" name="bioRxiv">
        <title>The Genome of the Zebra Mussel, Dreissena polymorpha: A Resource for Invasive Species Research.</title>
        <authorList>
            <person name="McCartney M.A."/>
            <person name="Auch B."/>
            <person name="Kono T."/>
            <person name="Mallez S."/>
            <person name="Zhang Y."/>
            <person name="Obille A."/>
            <person name="Becker A."/>
            <person name="Abrahante J.E."/>
            <person name="Garbe J."/>
            <person name="Badalamenti J.P."/>
            <person name="Herman A."/>
            <person name="Mangelson H."/>
            <person name="Liachko I."/>
            <person name="Sullivan S."/>
            <person name="Sone E.D."/>
            <person name="Koren S."/>
            <person name="Silverstein K.A.T."/>
            <person name="Beckman K.B."/>
            <person name="Gohl D.M."/>
        </authorList>
    </citation>
    <scope>NUCLEOTIDE SEQUENCE</scope>
    <source>
        <strain evidence="1">Duluth1</strain>
        <tissue evidence="1">Whole animal</tissue>
    </source>
</reference>
<organism evidence="1 2">
    <name type="scientific">Dreissena polymorpha</name>
    <name type="common">Zebra mussel</name>
    <name type="synonym">Mytilus polymorpha</name>
    <dbReference type="NCBI Taxonomy" id="45954"/>
    <lineage>
        <taxon>Eukaryota</taxon>
        <taxon>Metazoa</taxon>
        <taxon>Spiralia</taxon>
        <taxon>Lophotrochozoa</taxon>
        <taxon>Mollusca</taxon>
        <taxon>Bivalvia</taxon>
        <taxon>Autobranchia</taxon>
        <taxon>Heteroconchia</taxon>
        <taxon>Euheterodonta</taxon>
        <taxon>Imparidentia</taxon>
        <taxon>Neoheterodontei</taxon>
        <taxon>Myida</taxon>
        <taxon>Dreissenoidea</taxon>
        <taxon>Dreissenidae</taxon>
        <taxon>Dreissena</taxon>
    </lineage>
</organism>
<dbReference type="SUPFAM" id="SSF48726">
    <property type="entry name" value="Immunoglobulin"/>
    <property type="match status" value="1"/>
</dbReference>
<evidence type="ECO:0000313" key="2">
    <source>
        <dbReference type="Proteomes" id="UP000828390"/>
    </source>
</evidence>
<dbReference type="Gene3D" id="2.60.40.10">
    <property type="entry name" value="Immunoglobulins"/>
    <property type="match status" value="1"/>
</dbReference>
<gene>
    <name evidence="1" type="ORF">DPMN_142508</name>
</gene>
<evidence type="ECO:0008006" key="3">
    <source>
        <dbReference type="Google" id="ProtNLM"/>
    </source>
</evidence>
<keyword evidence="2" id="KW-1185">Reference proteome</keyword>
<proteinExistence type="predicted"/>